<keyword evidence="3" id="KW-1185">Reference proteome</keyword>
<proteinExistence type="predicted"/>
<comment type="caution">
    <text evidence="2">The sequence shown here is derived from an EMBL/GenBank/DDBJ whole genome shotgun (WGS) entry which is preliminary data.</text>
</comment>
<keyword evidence="1" id="KW-0732">Signal</keyword>
<feature type="signal peptide" evidence="1">
    <location>
        <begin position="1"/>
        <end position="24"/>
    </location>
</feature>
<evidence type="ECO:0000313" key="2">
    <source>
        <dbReference type="EMBL" id="KAJ1095805.1"/>
    </source>
</evidence>
<name>A0AAV7LW88_PLEWA</name>
<evidence type="ECO:0000256" key="1">
    <source>
        <dbReference type="SAM" id="SignalP"/>
    </source>
</evidence>
<reference evidence="2" key="1">
    <citation type="journal article" date="2022" name="bioRxiv">
        <title>Sequencing and chromosome-scale assembly of the giantPleurodeles waltlgenome.</title>
        <authorList>
            <person name="Brown T."/>
            <person name="Elewa A."/>
            <person name="Iarovenko S."/>
            <person name="Subramanian E."/>
            <person name="Araus A.J."/>
            <person name="Petzold A."/>
            <person name="Susuki M."/>
            <person name="Suzuki K.-i.T."/>
            <person name="Hayashi T."/>
            <person name="Toyoda A."/>
            <person name="Oliveira C."/>
            <person name="Osipova E."/>
            <person name="Leigh N.D."/>
            <person name="Simon A."/>
            <person name="Yun M.H."/>
        </authorList>
    </citation>
    <scope>NUCLEOTIDE SEQUENCE</scope>
    <source>
        <strain evidence="2">20211129_DDA</strain>
        <tissue evidence="2">Liver</tissue>
    </source>
</reference>
<sequence>MSLASLLGTLAALLLGALQNPAIAGTTVLSDVVAEVPGWDLERRALGDGRGGGGVGKRPRFDRKRFLDTLGLVNGEGLGVEEEIVVAGGVRLLTLGKGAWAGGCREVDGCWVGV</sequence>
<dbReference type="AlphaFoldDB" id="A0AAV7LW88"/>
<evidence type="ECO:0000313" key="3">
    <source>
        <dbReference type="Proteomes" id="UP001066276"/>
    </source>
</evidence>
<protein>
    <submittedName>
        <fullName evidence="2">Uncharacterized protein</fullName>
    </submittedName>
</protein>
<dbReference type="EMBL" id="JANPWB010000014">
    <property type="protein sequence ID" value="KAJ1095805.1"/>
    <property type="molecule type" value="Genomic_DNA"/>
</dbReference>
<gene>
    <name evidence="2" type="ORF">NDU88_000961</name>
</gene>
<feature type="chain" id="PRO_5043361501" evidence="1">
    <location>
        <begin position="25"/>
        <end position="114"/>
    </location>
</feature>
<dbReference type="Proteomes" id="UP001066276">
    <property type="component" value="Chromosome 10"/>
</dbReference>
<accession>A0AAV7LW88</accession>
<organism evidence="2 3">
    <name type="scientific">Pleurodeles waltl</name>
    <name type="common">Iberian ribbed newt</name>
    <dbReference type="NCBI Taxonomy" id="8319"/>
    <lineage>
        <taxon>Eukaryota</taxon>
        <taxon>Metazoa</taxon>
        <taxon>Chordata</taxon>
        <taxon>Craniata</taxon>
        <taxon>Vertebrata</taxon>
        <taxon>Euteleostomi</taxon>
        <taxon>Amphibia</taxon>
        <taxon>Batrachia</taxon>
        <taxon>Caudata</taxon>
        <taxon>Salamandroidea</taxon>
        <taxon>Salamandridae</taxon>
        <taxon>Pleurodelinae</taxon>
        <taxon>Pleurodeles</taxon>
    </lineage>
</organism>